<proteinExistence type="predicted"/>
<name>A0ABN9Y3D6_9DINO</name>
<reference evidence="1" key="1">
    <citation type="submission" date="2023-10" db="EMBL/GenBank/DDBJ databases">
        <authorList>
            <person name="Chen Y."/>
            <person name="Shah S."/>
            <person name="Dougan E. K."/>
            <person name="Thang M."/>
            <person name="Chan C."/>
        </authorList>
    </citation>
    <scope>NUCLEOTIDE SEQUENCE [LARGE SCALE GENOMIC DNA]</scope>
</reference>
<gene>
    <name evidence="1" type="ORF">PCOR1329_LOCUS81999</name>
</gene>
<sequence>MQFPDFPPPSLLGELSNETREFRSEEIFAIELADVELSTDPVAVFCQIRISNQDGMTRTVTKSWKDLVSFLAKFCRELGASGIPWDTDDLAAAQDEVFQRTLQRSLDSLLENPELLKRPACIDFFHLGSEYQARRNSRAEGPSQPHPQRERVERLLDDVYEPLRQRHARERCDLERRGHSATSSRAAEWHRQEVYLDEDQLARARAASRQHLLGRHVEWLTGPRPLPDEALRDLVHVQHLLDLDLEDLRLPDGAKRSRDRFSGQSGDVSEQMILDATRSVFVIDRKTFCFSTVFEEHGANPDEAQVLKRLFSEALVESVEQCLGRGGQAPPMLLRAVSTAMSQAGLAHVECADPRGQQLVVSGGDQSVRYELQSRADGAWDLEMSVRKSGFRHFIMCCPSGCSAGDGEADAHVGDAPQACGQGSFVSKSCRVRFRALATSPAVEADVLEVSRQTAVLDDRGRPLGAPRRHEAVCSQGPLRALAAVTTRLCALPAGGR</sequence>
<organism evidence="1 2">
    <name type="scientific">Prorocentrum cordatum</name>
    <dbReference type="NCBI Taxonomy" id="2364126"/>
    <lineage>
        <taxon>Eukaryota</taxon>
        <taxon>Sar</taxon>
        <taxon>Alveolata</taxon>
        <taxon>Dinophyceae</taxon>
        <taxon>Prorocentrales</taxon>
        <taxon>Prorocentraceae</taxon>
        <taxon>Prorocentrum</taxon>
    </lineage>
</organism>
<dbReference type="EMBL" id="CAUYUJ010021748">
    <property type="protein sequence ID" value="CAK0906799.1"/>
    <property type="molecule type" value="Genomic_DNA"/>
</dbReference>
<comment type="caution">
    <text evidence="1">The sequence shown here is derived from an EMBL/GenBank/DDBJ whole genome shotgun (WGS) entry which is preliminary data.</text>
</comment>
<evidence type="ECO:0000313" key="1">
    <source>
        <dbReference type="EMBL" id="CAK0906799.1"/>
    </source>
</evidence>
<dbReference type="Proteomes" id="UP001189429">
    <property type="component" value="Unassembled WGS sequence"/>
</dbReference>
<keyword evidence="2" id="KW-1185">Reference proteome</keyword>
<dbReference type="CDD" id="cd06093">
    <property type="entry name" value="PX_domain"/>
    <property type="match status" value="1"/>
</dbReference>
<accession>A0ABN9Y3D6</accession>
<evidence type="ECO:0000313" key="2">
    <source>
        <dbReference type="Proteomes" id="UP001189429"/>
    </source>
</evidence>
<protein>
    <submittedName>
        <fullName evidence="1">Uncharacterized protein</fullName>
    </submittedName>
</protein>